<name>X6LDZ0_RETFI</name>
<feature type="transmembrane region" description="Helical" evidence="1">
    <location>
        <begin position="97"/>
        <end position="119"/>
    </location>
</feature>
<feature type="transmembrane region" description="Helical" evidence="1">
    <location>
        <begin position="181"/>
        <end position="200"/>
    </location>
</feature>
<reference evidence="2 3" key="1">
    <citation type="journal article" date="2013" name="Curr. Biol.">
        <title>The Genome of the Foraminiferan Reticulomyxa filosa.</title>
        <authorList>
            <person name="Glockner G."/>
            <person name="Hulsmann N."/>
            <person name="Schleicher M."/>
            <person name="Noegel A.A."/>
            <person name="Eichinger L."/>
            <person name="Gallinger C."/>
            <person name="Pawlowski J."/>
            <person name="Sierra R."/>
            <person name="Euteneuer U."/>
            <person name="Pillet L."/>
            <person name="Moustafa A."/>
            <person name="Platzer M."/>
            <person name="Groth M."/>
            <person name="Szafranski K."/>
            <person name="Schliwa M."/>
        </authorList>
    </citation>
    <scope>NUCLEOTIDE SEQUENCE [LARGE SCALE GENOMIC DNA]</scope>
</reference>
<proteinExistence type="predicted"/>
<dbReference type="EMBL" id="ASPP01044266">
    <property type="protein sequence ID" value="ETN99331.1"/>
    <property type="molecule type" value="Genomic_DNA"/>
</dbReference>
<feature type="transmembrane region" description="Helical" evidence="1">
    <location>
        <begin position="206"/>
        <end position="227"/>
    </location>
</feature>
<organism evidence="2 3">
    <name type="scientific">Reticulomyxa filosa</name>
    <dbReference type="NCBI Taxonomy" id="46433"/>
    <lineage>
        <taxon>Eukaryota</taxon>
        <taxon>Sar</taxon>
        <taxon>Rhizaria</taxon>
        <taxon>Retaria</taxon>
        <taxon>Foraminifera</taxon>
        <taxon>Monothalamids</taxon>
        <taxon>Reticulomyxidae</taxon>
        <taxon>Reticulomyxa</taxon>
    </lineage>
</organism>
<evidence type="ECO:0000256" key="1">
    <source>
        <dbReference type="SAM" id="Phobius"/>
    </source>
</evidence>
<dbReference type="AlphaFoldDB" id="X6LDZ0"/>
<gene>
    <name evidence="2" type="ORF">RFI_38151</name>
</gene>
<feature type="transmembrane region" description="Helical" evidence="1">
    <location>
        <begin position="12"/>
        <end position="32"/>
    </location>
</feature>
<evidence type="ECO:0000313" key="3">
    <source>
        <dbReference type="Proteomes" id="UP000023152"/>
    </source>
</evidence>
<feature type="transmembrane region" description="Helical" evidence="1">
    <location>
        <begin position="239"/>
        <end position="260"/>
    </location>
</feature>
<accession>X6LDZ0</accession>
<dbReference type="Proteomes" id="UP000023152">
    <property type="component" value="Unassembled WGS sequence"/>
</dbReference>
<keyword evidence="1" id="KW-0812">Transmembrane</keyword>
<keyword evidence="1" id="KW-1133">Transmembrane helix</keyword>
<comment type="caution">
    <text evidence="2">The sequence shown here is derived from an EMBL/GenBank/DDBJ whole genome shotgun (WGS) entry which is preliminary data.</text>
</comment>
<protein>
    <submittedName>
        <fullName evidence="2">Uncharacterized protein</fullName>
    </submittedName>
</protein>
<evidence type="ECO:0000313" key="2">
    <source>
        <dbReference type="EMBL" id="ETN99331.1"/>
    </source>
</evidence>
<keyword evidence="1" id="KW-0472">Membrane</keyword>
<sequence>MGCEKVLKSYRTPWSLVLIGLTWQYILMLVLASDSAATSITNEKDDFEDNKVEEISTDAKSAESDSLISKESRFDIVKKWSQRISKHRYYQRVKMFFISYEIVSMIIVAVTDMIAFASYRNGNKDLSEWAHYQCYSQILFSSSNGKRLMLYSLRASIYGHPIFEKGKSLFYNYIFAKGKPVLYNFTFYSIMCLYSPVVLTHALPGVAIYVVVFACAFSVGTVILLECLCVKKIPFATNLAFVASTIIGAFAGVFFALAIAEFYSGTNWWTSIEVVWNKRTWSNYTEDLWTQAHSFLQLFTMLL</sequence>
<keyword evidence="3" id="KW-1185">Reference proteome</keyword>